<reference evidence="3" key="2">
    <citation type="journal article" date="2014" name="ISME J.">
        <title>Microbial stratification in low pH oxic and suboxic macroscopic growths along an acid mine drainage.</title>
        <authorList>
            <person name="Mendez-Garcia C."/>
            <person name="Mesa V."/>
            <person name="Sprenger R.R."/>
            <person name="Richter M."/>
            <person name="Diez M.S."/>
            <person name="Solano J."/>
            <person name="Bargiela R."/>
            <person name="Golyshina O.V."/>
            <person name="Manteca A."/>
            <person name="Ramos J.L."/>
            <person name="Gallego J.R."/>
            <person name="Llorente I."/>
            <person name="Martins Dos Santos V.A."/>
            <person name="Jensen O.N."/>
            <person name="Pelaez A.I."/>
            <person name="Sanchez J."/>
            <person name="Ferrer M."/>
        </authorList>
    </citation>
    <scope>NUCLEOTIDE SEQUENCE</scope>
</reference>
<accession>T0YQ24</accession>
<dbReference type="Pfam" id="PF01385">
    <property type="entry name" value="OrfB_IS605"/>
    <property type="match status" value="1"/>
</dbReference>
<evidence type="ECO:0000256" key="1">
    <source>
        <dbReference type="SAM" id="MobiDB-lite"/>
    </source>
</evidence>
<name>T0YQ24_9ZZZZ</name>
<dbReference type="EMBL" id="AUZY01011606">
    <property type="protein sequence ID" value="EQD33852.1"/>
    <property type="molecule type" value="Genomic_DNA"/>
</dbReference>
<sequence length="208" mass="23801">MYGVSKCCGQEALRDLDRAFGNFWRGRKEGRRVGFPRFRRKHGRRDSFRLTGSIKIHPVSVTLPRVGCVRTKETTEKFHGRILSATVSREADRWYVSLTVEVERNDPQPVEGPVVGIDLGLNCFAVLSDGTQIESPRPLAKALRRLRHRQRLHSRKQRGSRNRRKSAAGLGRLHRRIRCRRMDFLHKASTGLAKTSRSSWSRTCPCAA</sequence>
<organism evidence="3">
    <name type="scientific">mine drainage metagenome</name>
    <dbReference type="NCBI Taxonomy" id="410659"/>
    <lineage>
        <taxon>unclassified sequences</taxon>
        <taxon>metagenomes</taxon>
        <taxon>ecological metagenomes</taxon>
    </lineage>
</organism>
<evidence type="ECO:0000259" key="2">
    <source>
        <dbReference type="Pfam" id="PF01385"/>
    </source>
</evidence>
<dbReference type="NCBIfam" id="NF040570">
    <property type="entry name" value="guided_TnpB"/>
    <property type="match status" value="1"/>
</dbReference>
<proteinExistence type="predicted"/>
<feature type="region of interest" description="Disordered" evidence="1">
    <location>
        <begin position="149"/>
        <end position="169"/>
    </location>
</feature>
<evidence type="ECO:0000313" key="3">
    <source>
        <dbReference type="EMBL" id="EQD33852.1"/>
    </source>
</evidence>
<protein>
    <submittedName>
        <fullName evidence="3">Transposase, is605 family, orfb</fullName>
    </submittedName>
</protein>
<reference evidence="3" key="1">
    <citation type="submission" date="2013-08" db="EMBL/GenBank/DDBJ databases">
        <authorList>
            <person name="Mendez C."/>
            <person name="Richter M."/>
            <person name="Ferrer M."/>
            <person name="Sanchez J."/>
        </authorList>
    </citation>
    <scope>NUCLEOTIDE SEQUENCE</scope>
</reference>
<comment type="caution">
    <text evidence="3">The sequence shown here is derived from an EMBL/GenBank/DDBJ whole genome shotgun (WGS) entry which is preliminary data.</text>
</comment>
<gene>
    <name evidence="3" type="ORF">B1B_17385</name>
</gene>
<feature type="domain" description="Probable transposase IS891/IS1136/IS1341" evidence="2">
    <location>
        <begin position="98"/>
        <end position="196"/>
    </location>
</feature>
<dbReference type="InterPro" id="IPR001959">
    <property type="entry name" value="Transposase"/>
</dbReference>
<dbReference type="AlphaFoldDB" id="T0YQ24"/>